<name>A0ABW1MJE5_9ACTN</name>
<sequence>MDPSDQYVSVELSKSPDEIANVLFGSMLPDDPLARLDLRAATGERGLALFMAALVHRLPQRSLERDEIVAFVERNRATLQHEGWLEFLIDKLPAGRSNDEGAPLLDAIRDAAVQMRHALRGRPQDINVISNRLLYLCIALDMKLGDDGFTYETAVAYLRRSQTQALMSDAAVMFMFADYYRNMDEIDEPRTGHVMLLTECALLADANGALLMAKVLLRGLPPPVDTAAWLDVRRRLAARLRSSGSWTAEDESSLARAVGRFTDEVPDDDL</sequence>
<dbReference type="RefSeq" id="WP_031052650.1">
    <property type="nucleotide sequence ID" value="NZ_JBHSPX010000004.1"/>
</dbReference>
<dbReference type="EMBL" id="JBHSPX010000004">
    <property type="protein sequence ID" value="MFC6063921.1"/>
    <property type="molecule type" value="Genomic_DNA"/>
</dbReference>
<gene>
    <name evidence="1" type="ORF">ACFP4F_15315</name>
</gene>
<protein>
    <submittedName>
        <fullName evidence="1">Uncharacterized protein</fullName>
    </submittedName>
</protein>
<organism evidence="1 2">
    <name type="scientific">Streptomyces ochraceiscleroticus</name>
    <dbReference type="NCBI Taxonomy" id="47761"/>
    <lineage>
        <taxon>Bacteria</taxon>
        <taxon>Bacillati</taxon>
        <taxon>Actinomycetota</taxon>
        <taxon>Actinomycetes</taxon>
        <taxon>Kitasatosporales</taxon>
        <taxon>Streptomycetaceae</taxon>
        <taxon>Streptomyces</taxon>
    </lineage>
</organism>
<comment type="caution">
    <text evidence="1">The sequence shown here is derived from an EMBL/GenBank/DDBJ whole genome shotgun (WGS) entry which is preliminary data.</text>
</comment>
<evidence type="ECO:0000313" key="1">
    <source>
        <dbReference type="EMBL" id="MFC6063921.1"/>
    </source>
</evidence>
<proteinExistence type="predicted"/>
<accession>A0ABW1MJE5</accession>
<keyword evidence="2" id="KW-1185">Reference proteome</keyword>
<evidence type="ECO:0000313" key="2">
    <source>
        <dbReference type="Proteomes" id="UP001596139"/>
    </source>
</evidence>
<dbReference type="Proteomes" id="UP001596139">
    <property type="component" value="Unassembled WGS sequence"/>
</dbReference>
<reference evidence="2" key="1">
    <citation type="journal article" date="2019" name="Int. J. Syst. Evol. Microbiol.">
        <title>The Global Catalogue of Microorganisms (GCM) 10K type strain sequencing project: providing services to taxonomists for standard genome sequencing and annotation.</title>
        <authorList>
            <consortium name="The Broad Institute Genomics Platform"/>
            <consortium name="The Broad Institute Genome Sequencing Center for Infectious Disease"/>
            <person name="Wu L."/>
            <person name="Ma J."/>
        </authorList>
    </citation>
    <scope>NUCLEOTIDE SEQUENCE [LARGE SCALE GENOMIC DNA]</scope>
    <source>
        <strain evidence="2">CGMCC 1.15180</strain>
    </source>
</reference>